<sequence>MSAPFIDQFNVAQSNEDTSLQCNENTSHPTQCRVQSPRERNEPPSSNTNHRMNQHNVIESLLKSSASTSPPSLSPSQTSREEDNAASSSSRSNHSKKQYQNQQQKHTSAASLVVCGVDGTVFTLDAYTGQLRGMFASGPALVYSSNTIPKNEPAKTSDEYNNNEYDVSSTSAISTSHRPWKERVVPGLDGRLYSLYEHPNNGEDDYEEEEEEDASKCNMENDDFLDELCNSHENNNHLHSDSSTGGAVSPRQMDQYNLQPLPISVMDVVDSPISTCRPIMEFDEAFEGVQRQQCGIVVGSKKTTIYAVDPMTGNVRWTQDPHGGGGAKGYTTGRPADYARGKPTVLLQREDYAVRHLDTDGGGEVWKVELGRFSALDFDIDAHHHRQYDEKMDDYDEKMDDPVVVGGRRRGAAAAAAATKEKQKQKVPPILGGGSKKKFGSFRDSDEPEYDSDEFDFKYEHSNFRAFPSIAFGEDGTSILAVDSISGVLLWKRQIESVVAAVYGVGKASTWVPLDVIEESDVLPDGHTMSTKLLVSSSKAKGSHSGGGLVPYGSNQAASEQFHRLGRHRDHLFVSSKLDSLGINPPPFPESDIPDETPNYIDEHGIYYDEVLPPKQAPLFAQAPYSMPFDVTPPVSHRTEHGLYLTWSMVSTIFALLLCLVVYARLYYLRQKKKWENTPTLAPTAPNSYEDHATDQSMSPRGNFLSPASFADNKRSFPGTPWWKISSQDKISTQPPSRSLSLGAIGRQAENAGKSFIPETSPDSPLAAVSPHPMSLFRDGKKDAKSLAGVATTASPTIARSLTVPPDDKQSKQPDVDNIDGVPLVRYSRYRSEFKELSALGRGGFGTVFKCENALDSREYAIKKVWIKSQMLDGKVTKHFSQKLHRVLREVKILALLDHPNIVRYYTAWLEVDNESSHTKIDDEESNLTSSRATLSLFSGLGSTSRGPGLILKAGGSLFSKSNKGISSYMPKSNPLGWNNFASFRLDESKSARMLSNVNENTLPLSADDGDDLGFEWERCDSNTWDQLPSKKKTASTLDVQTMKEGEKESSSSDSSGVSSVDSKESTDENRDNLNAPAKDPPEKEIAEVASDIAETKEPLFTTERRHVLYIQMQLCSVQTLADFLGNREARMGSLANDANQNDCYAVDIPFALRLFSQITHGVKYVHKQGLIHRDLKPQNCFIDDAGNAKVGDFGLSRESSTNGGISAFDESEEDNGASLMNINQDGSQDEFGRDAENTAGVGTRAYASPEQMKGSNYDASTDIFSLGIILFEMCYPLYTTHERYKEFCGIRRGQFPSYWNSHIKTSFPSLHSILVQMISPTPSKRPSAADVSDHIDKMLTEYSVQSLDKSWGKKGAILLRVESDEAEGVLSATMKLIKTAAPNAIILQYGLRGQACKAIMEFAIEIANDEKASLERISSSLRGNNMIVRQISQ</sequence>
<dbReference type="GO" id="GO:0005789">
    <property type="term" value="C:endoplasmic reticulum membrane"/>
    <property type="evidence" value="ECO:0007669"/>
    <property type="project" value="UniProtKB-SubCell"/>
</dbReference>
<evidence type="ECO:0000256" key="3">
    <source>
        <dbReference type="ARBA" id="ARBA00022527"/>
    </source>
</evidence>
<evidence type="ECO:0000256" key="7">
    <source>
        <dbReference type="ARBA" id="ARBA00022824"/>
    </source>
</evidence>
<evidence type="ECO:0000256" key="5">
    <source>
        <dbReference type="ARBA" id="ARBA00022741"/>
    </source>
</evidence>
<proteinExistence type="inferred from homology"/>
<dbReference type="SMART" id="SM00220">
    <property type="entry name" value="S_TKc"/>
    <property type="match status" value="1"/>
</dbReference>
<feature type="compositionally biased region" description="Polar residues" evidence="19">
    <location>
        <begin position="241"/>
        <end position="252"/>
    </location>
</feature>
<keyword evidence="22" id="KW-1185">Reference proteome</keyword>
<evidence type="ECO:0000313" key="21">
    <source>
        <dbReference type="EMBL" id="KAL3783774.1"/>
    </source>
</evidence>
<keyword evidence="7" id="KW-0256">Endoplasmic reticulum</keyword>
<dbReference type="InterPro" id="IPR050339">
    <property type="entry name" value="CC_SR_Kinase"/>
</dbReference>
<evidence type="ECO:0000313" key="22">
    <source>
        <dbReference type="Proteomes" id="UP001530400"/>
    </source>
</evidence>
<feature type="compositionally biased region" description="Basic and acidic residues" evidence="19">
    <location>
        <begin position="1062"/>
        <end position="1072"/>
    </location>
</feature>
<dbReference type="PROSITE" id="PS50011">
    <property type="entry name" value="PROTEIN_KINASE_DOM"/>
    <property type="match status" value="1"/>
</dbReference>
<reference evidence="21 22" key="1">
    <citation type="submission" date="2024-10" db="EMBL/GenBank/DDBJ databases">
        <title>Updated reference genomes for cyclostephanoid diatoms.</title>
        <authorList>
            <person name="Roberts W.R."/>
            <person name="Alverson A.J."/>
        </authorList>
    </citation>
    <scope>NUCLEOTIDE SEQUENCE [LARGE SCALE GENOMIC DNA]</scope>
    <source>
        <strain evidence="21 22">AJA010-31</strain>
    </source>
</reference>
<feature type="compositionally biased region" description="Low complexity" evidence="19">
    <location>
        <begin position="1052"/>
        <end position="1061"/>
    </location>
</feature>
<dbReference type="PROSITE" id="PS00107">
    <property type="entry name" value="PROTEIN_KINASE_ATP"/>
    <property type="match status" value="1"/>
</dbReference>
<protein>
    <recommendedName>
        <fullName evidence="2">non-specific serine/threonine protein kinase</fullName>
        <ecNumber evidence="2">2.7.11.1</ecNumber>
    </recommendedName>
    <alternativeName>
        <fullName evidence="15">PRKR-like endoplasmic reticulum kinase</fullName>
    </alternativeName>
</protein>
<dbReference type="Gene3D" id="1.10.510.10">
    <property type="entry name" value="Transferase(Phosphotransferase) domain 1"/>
    <property type="match status" value="1"/>
</dbReference>
<evidence type="ECO:0000256" key="8">
    <source>
        <dbReference type="ARBA" id="ARBA00022840"/>
    </source>
</evidence>
<keyword evidence="3" id="KW-0723">Serine/threonine-protein kinase</keyword>
<evidence type="ECO:0000256" key="13">
    <source>
        <dbReference type="ARBA" id="ARBA00023230"/>
    </source>
</evidence>
<evidence type="ECO:0000256" key="19">
    <source>
        <dbReference type="SAM" id="MobiDB-lite"/>
    </source>
</evidence>
<dbReference type="GO" id="GO:0004674">
    <property type="term" value="F:protein serine/threonine kinase activity"/>
    <property type="evidence" value="ECO:0007669"/>
    <property type="project" value="UniProtKB-KW"/>
</dbReference>
<feature type="domain" description="Protein kinase" evidence="20">
    <location>
        <begin position="834"/>
        <end position="1340"/>
    </location>
</feature>
<feature type="region of interest" description="Disordered" evidence="19">
    <location>
        <begin position="1026"/>
        <end position="1084"/>
    </location>
</feature>
<feature type="region of interest" description="Disordered" evidence="19">
    <location>
        <begin position="417"/>
        <end position="447"/>
    </location>
</feature>
<keyword evidence="12" id="KW-0652">Protein synthesis inhibitor</keyword>
<keyword evidence="9" id="KW-0810">Translation regulation</keyword>
<dbReference type="InterPro" id="IPR008271">
    <property type="entry name" value="Ser/Thr_kinase_AS"/>
</dbReference>
<name>A0ABD3P6C6_9STRA</name>
<dbReference type="InterPro" id="IPR011047">
    <property type="entry name" value="Quinoprotein_ADH-like_sf"/>
</dbReference>
<dbReference type="SMART" id="SM00564">
    <property type="entry name" value="PQQ"/>
    <property type="match status" value="4"/>
</dbReference>
<keyword evidence="4" id="KW-0808">Transferase</keyword>
<dbReference type="SUPFAM" id="SSF50998">
    <property type="entry name" value="Quinoprotein alcohol dehydrogenase-like"/>
    <property type="match status" value="1"/>
</dbReference>
<keyword evidence="6" id="KW-0418">Kinase</keyword>
<feature type="region of interest" description="Disordered" evidence="19">
    <location>
        <begin position="1"/>
        <end position="104"/>
    </location>
</feature>
<keyword evidence="10" id="KW-0346">Stress response</keyword>
<feature type="binding site" evidence="18">
    <location>
        <position position="864"/>
    </location>
    <ligand>
        <name>ATP</name>
        <dbReference type="ChEBI" id="CHEBI:30616"/>
    </ligand>
</feature>
<feature type="region of interest" description="Disordered" evidence="19">
    <location>
        <begin position="316"/>
        <end position="335"/>
    </location>
</feature>
<dbReference type="EC" id="2.7.11.1" evidence="2"/>
<dbReference type="InterPro" id="IPR011009">
    <property type="entry name" value="Kinase-like_dom_sf"/>
</dbReference>
<dbReference type="GO" id="GO:0006986">
    <property type="term" value="P:response to unfolded protein"/>
    <property type="evidence" value="ECO:0007669"/>
    <property type="project" value="UniProtKB-KW"/>
</dbReference>
<feature type="compositionally biased region" description="Low complexity" evidence="19">
    <location>
        <begin position="60"/>
        <end position="78"/>
    </location>
</feature>
<evidence type="ECO:0000256" key="11">
    <source>
        <dbReference type="ARBA" id="ARBA00023180"/>
    </source>
</evidence>
<evidence type="ECO:0000256" key="15">
    <source>
        <dbReference type="ARBA" id="ARBA00041500"/>
    </source>
</evidence>
<comment type="subcellular location">
    <subcellularLocation>
        <location evidence="1">Endoplasmic reticulum membrane</location>
        <topology evidence="1">Single-pass type I membrane protein</topology>
    </subcellularLocation>
</comment>
<dbReference type="PANTHER" id="PTHR11042">
    <property type="entry name" value="EUKARYOTIC TRANSLATION INITIATION FACTOR 2-ALPHA KINASE EIF2-ALPHA KINASE -RELATED"/>
    <property type="match status" value="1"/>
</dbReference>
<dbReference type="Proteomes" id="UP001530400">
    <property type="component" value="Unassembled WGS sequence"/>
</dbReference>
<dbReference type="Gene3D" id="3.30.200.20">
    <property type="entry name" value="Phosphorylase Kinase, domain 1"/>
    <property type="match status" value="1"/>
</dbReference>
<comment type="caution">
    <text evidence="21">The sequence shown here is derived from an EMBL/GenBank/DDBJ whole genome shotgun (WGS) entry which is preliminary data.</text>
</comment>
<evidence type="ECO:0000256" key="10">
    <source>
        <dbReference type="ARBA" id="ARBA00023016"/>
    </source>
</evidence>
<dbReference type="Gene3D" id="2.130.10.10">
    <property type="entry name" value="YVTN repeat-like/Quinoprotein amine dehydrogenase"/>
    <property type="match status" value="1"/>
</dbReference>
<keyword evidence="11" id="KW-0325">Glycoprotein</keyword>
<evidence type="ECO:0000259" key="20">
    <source>
        <dbReference type="PROSITE" id="PS50011"/>
    </source>
</evidence>
<feature type="region of interest" description="Disordered" evidence="19">
    <location>
        <begin position="679"/>
        <end position="698"/>
    </location>
</feature>
<accession>A0ABD3P6C6</accession>
<evidence type="ECO:0000256" key="6">
    <source>
        <dbReference type="ARBA" id="ARBA00022777"/>
    </source>
</evidence>
<organism evidence="21 22">
    <name type="scientific">Cyclotella atomus</name>
    <dbReference type="NCBI Taxonomy" id="382360"/>
    <lineage>
        <taxon>Eukaryota</taxon>
        <taxon>Sar</taxon>
        <taxon>Stramenopiles</taxon>
        <taxon>Ochrophyta</taxon>
        <taxon>Bacillariophyta</taxon>
        <taxon>Coscinodiscophyceae</taxon>
        <taxon>Thalassiosirophycidae</taxon>
        <taxon>Stephanodiscales</taxon>
        <taxon>Stephanodiscaceae</taxon>
        <taxon>Cyclotella</taxon>
    </lineage>
</organism>
<dbReference type="Pfam" id="PF00069">
    <property type="entry name" value="Pkinase"/>
    <property type="match status" value="2"/>
</dbReference>
<keyword evidence="13" id="KW-0834">Unfolded protein response</keyword>
<evidence type="ECO:0000256" key="14">
    <source>
        <dbReference type="ARBA" id="ARBA00037982"/>
    </source>
</evidence>
<dbReference type="InterPro" id="IPR017441">
    <property type="entry name" value="Protein_kinase_ATP_BS"/>
</dbReference>
<dbReference type="SUPFAM" id="SSF56112">
    <property type="entry name" value="Protein kinase-like (PK-like)"/>
    <property type="match status" value="1"/>
</dbReference>
<comment type="catalytic activity">
    <reaction evidence="16">
        <text>L-threonyl-[protein] + ATP = O-phospho-L-threonyl-[protein] + ADP + H(+)</text>
        <dbReference type="Rhea" id="RHEA:46608"/>
        <dbReference type="Rhea" id="RHEA-COMP:11060"/>
        <dbReference type="Rhea" id="RHEA-COMP:11605"/>
        <dbReference type="ChEBI" id="CHEBI:15378"/>
        <dbReference type="ChEBI" id="CHEBI:30013"/>
        <dbReference type="ChEBI" id="CHEBI:30616"/>
        <dbReference type="ChEBI" id="CHEBI:61977"/>
        <dbReference type="ChEBI" id="CHEBI:456216"/>
        <dbReference type="EC" id="2.7.11.1"/>
    </reaction>
    <physiologicalReaction direction="left-to-right" evidence="16">
        <dbReference type="Rhea" id="RHEA:46609"/>
    </physiologicalReaction>
</comment>
<evidence type="ECO:0000256" key="18">
    <source>
        <dbReference type="PROSITE-ProRule" id="PRU10141"/>
    </source>
</evidence>
<evidence type="ECO:0000256" key="2">
    <source>
        <dbReference type="ARBA" id="ARBA00012513"/>
    </source>
</evidence>
<comment type="similarity">
    <text evidence="14">Belongs to the protein kinase superfamily. Ser/Thr protein kinase family. GCN2 subfamily.</text>
</comment>
<keyword evidence="5 18" id="KW-0547">Nucleotide-binding</keyword>
<keyword evidence="8 18" id="KW-0067">ATP-binding</keyword>
<dbReference type="InterPro" id="IPR015943">
    <property type="entry name" value="WD40/YVTN_repeat-like_dom_sf"/>
</dbReference>
<feature type="compositionally biased region" description="Polar residues" evidence="19">
    <location>
        <begin position="43"/>
        <end position="57"/>
    </location>
</feature>
<evidence type="ECO:0000256" key="16">
    <source>
        <dbReference type="ARBA" id="ARBA00048659"/>
    </source>
</evidence>
<feature type="region of interest" description="Disordered" evidence="19">
    <location>
        <begin position="229"/>
        <end position="252"/>
    </location>
</feature>
<comment type="catalytic activity">
    <reaction evidence="17">
        <text>L-seryl-[protein] + ATP = O-phospho-L-seryl-[protein] + ADP + H(+)</text>
        <dbReference type="Rhea" id="RHEA:17989"/>
        <dbReference type="Rhea" id="RHEA-COMP:9863"/>
        <dbReference type="Rhea" id="RHEA-COMP:11604"/>
        <dbReference type="ChEBI" id="CHEBI:15378"/>
        <dbReference type="ChEBI" id="CHEBI:29999"/>
        <dbReference type="ChEBI" id="CHEBI:30616"/>
        <dbReference type="ChEBI" id="CHEBI:83421"/>
        <dbReference type="ChEBI" id="CHEBI:456216"/>
        <dbReference type="EC" id="2.7.11.1"/>
    </reaction>
    <physiologicalReaction direction="left-to-right" evidence="17">
        <dbReference type="Rhea" id="RHEA:17990"/>
    </physiologicalReaction>
</comment>
<evidence type="ECO:0000256" key="9">
    <source>
        <dbReference type="ARBA" id="ARBA00022845"/>
    </source>
</evidence>
<dbReference type="InterPro" id="IPR000719">
    <property type="entry name" value="Prot_kinase_dom"/>
</dbReference>
<dbReference type="InterPro" id="IPR018391">
    <property type="entry name" value="PQQ_b-propeller_rpt"/>
</dbReference>
<dbReference type="EMBL" id="JALLPJ020000751">
    <property type="protein sequence ID" value="KAL3783774.1"/>
    <property type="molecule type" value="Genomic_DNA"/>
</dbReference>
<dbReference type="GO" id="GO:0005524">
    <property type="term" value="F:ATP binding"/>
    <property type="evidence" value="ECO:0007669"/>
    <property type="project" value="UniProtKB-UniRule"/>
</dbReference>
<dbReference type="PROSITE" id="PS00108">
    <property type="entry name" value="PROTEIN_KINASE_ST"/>
    <property type="match status" value="1"/>
</dbReference>
<evidence type="ECO:0000256" key="4">
    <source>
        <dbReference type="ARBA" id="ARBA00022679"/>
    </source>
</evidence>
<evidence type="ECO:0000256" key="1">
    <source>
        <dbReference type="ARBA" id="ARBA00004115"/>
    </source>
</evidence>
<dbReference type="GO" id="GO:0017148">
    <property type="term" value="P:negative regulation of translation"/>
    <property type="evidence" value="ECO:0007669"/>
    <property type="project" value="UniProtKB-KW"/>
</dbReference>
<feature type="compositionally biased region" description="Basic and acidic residues" evidence="19">
    <location>
        <begin position="1042"/>
        <end position="1051"/>
    </location>
</feature>
<feature type="compositionally biased region" description="Polar residues" evidence="19">
    <location>
        <begin position="10"/>
        <end position="34"/>
    </location>
</feature>
<evidence type="ECO:0000256" key="12">
    <source>
        <dbReference type="ARBA" id="ARBA00023193"/>
    </source>
</evidence>
<dbReference type="FunFam" id="3.30.200.20:FF:000856">
    <property type="entry name" value="Kinase, putative"/>
    <property type="match status" value="1"/>
</dbReference>
<evidence type="ECO:0000256" key="17">
    <source>
        <dbReference type="ARBA" id="ARBA00048977"/>
    </source>
</evidence>
<gene>
    <name evidence="21" type="ORF">ACHAWO_007600</name>
</gene>
<dbReference type="PANTHER" id="PTHR11042:SF160">
    <property type="entry name" value="EUKARYOTIC TRANSLATION INITIATION FACTOR 2-ALPHA KINASE 1"/>
    <property type="match status" value="1"/>
</dbReference>